<dbReference type="InterPro" id="IPR052344">
    <property type="entry name" value="Transposase-related"/>
</dbReference>
<dbReference type="OrthoDB" id="273277at2"/>
<dbReference type="InterPro" id="IPR024474">
    <property type="entry name" value="Znf_dom_IS66"/>
</dbReference>
<dbReference type="InterPro" id="IPR004291">
    <property type="entry name" value="Transposase_IS66_central"/>
</dbReference>
<dbReference type="Proteomes" id="UP000317093">
    <property type="component" value="Chromosome"/>
</dbReference>
<reference evidence="5 6" key="1">
    <citation type="submission" date="2019-02" db="EMBL/GenBank/DDBJ databases">
        <title>Deep-cultivation of Planctomycetes and their phenomic and genomic characterization uncovers novel biology.</title>
        <authorList>
            <person name="Wiegand S."/>
            <person name="Jogler M."/>
            <person name="Boedeker C."/>
            <person name="Pinto D."/>
            <person name="Vollmers J."/>
            <person name="Rivas-Marin E."/>
            <person name="Kohn T."/>
            <person name="Peeters S.H."/>
            <person name="Heuer A."/>
            <person name="Rast P."/>
            <person name="Oberbeckmann S."/>
            <person name="Bunk B."/>
            <person name="Jeske O."/>
            <person name="Meyerdierks A."/>
            <person name="Storesund J.E."/>
            <person name="Kallscheuer N."/>
            <person name="Luecker S."/>
            <person name="Lage O.M."/>
            <person name="Pohl T."/>
            <person name="Merkel B.J."/>
            <person name="Hornburger P."/>
            <person name="Mueller R.-W."/>
            <person name="Bruemmer F."/>
            <person name="Labrenz M."/>
            <person name="Spormann A.M."/>
            <person name="Op den Camp H."/>
            <person name="Overmann J."/>
            <person name="Amann R."/>
            <person name="Jetten M.S.M."/>
            <person name="Mascher T."/>
            <person name="Medema M.H."/>
            <person name="Devos D.P."/>
            <person name="Kaster A.-K."/>
            <person name="Ovreas L."/>
            <person name="Rohde M."/>
            <person name="Galperin M.Y."/>
            <person name="Jogler C."/>
        </authorList>
    </citation>
    <scope>NUCLEOTIDE SEQUENCE [LARGE SCALE GENOMIC DNA]</scope>
    <source>
        <strain evidence="5 6">Pan216</strain>
    </source>
</reference>
<feature type="compositionally biased region" description="Basic residues" evidence="1">
    <location>
        <begin position="55"/>
        <end position="80"/>
    </location>
</feature>
<evidence type="ECO:0000256" key="1">
    <source>
        <dbReference type="SAM" id="MobiDB-lite"/>
    </source>
</evidence>
<dbReference type="Pfam" id="PF13005">
    <property type="entry name" value="zf-IS66"/>
    <property type="match status" value="1"/>
</dbReference>
<feature type="region of interest" description="Disordered" evidence="1">
    <location>
        <begin position="37"/>
        <end position="88"/>
    </location>
</feature>
<dbReference type="PANTHER" id="PTHR33678">
    <property type="entry name" value="BLL1576 PROTEIN"/>
    <property type="match status" value="1"/>
</dbReference>
<protein>
    <submittedName>
        <fullName evidence="5">Transposase IS66 family protein</fullName>
    </submittedName>
</protein>
<gene>
    <name evidence="5" type="ORF">Pan216_04290</name>
</gene>
<proteinExistence type="predicted"/>
<accession>A0A518AXZ1</accession>
<dbReference type="KEGG" id="knv:Pan216_04290"/>
<dbReference type="Pfam" id="PF20042">
    <property type="entry name" value="DUF6444"/>
    <property type="match status" value="1"/>
</dbReference>
<dbReference type="PANTHER" id="PTHR33678:SF2">
    <property type="match status" value="1"/>
</dbReference>
<name>A0A518AXZ1_9BACT</name>
<evidence type="ECO:0000259" key="3">
    <source>
        <dbReference type="Pfam" id="PF13005"/>
    </source>
</evidence>
<feature type="domain" description="DUF6444" evidence="4">
    <location>
        <begin position="19"/>
        <end position="81"/>
    </location>
</feature>
<organism evidence="5 6">
    <name type="scientific">Kolteria novifilia</name>
    <dbReference type="NCBI Taxonomy" id="2527975"/>
    <lineage>
        <taxon>Bacteria</taxon>
        <taxon>Pseudomonadati</taxon>
        <taxon>Planctomycetota</taxon>
        <taxon>Planctomycetia</taxon>
        <taxon>Kolteriales</taxon>
        <taxon>Kolteriaceae</taxon>
        <taxon>Kolteria</taxon>
    </lineage>
</organism>
<evidence type="ECO:0000259" key="4">
    <source>
        <dbReference type="Pfam" id="PF20042"/>
    </source>
</evidence>
<dbReference type="EMBL" id="CP036279">
    <property type="protein sequence ID" value="QDU59598.1"/>
    <property type="molecule type" value="Genomic_DNA"/>
</dbReference>
<dbReference type="RefSeq" id="WP_145254127.1">
    <property type="nucleotide sequence ID" value="NZ_CP036279.1"/>
</dbReference>
<evidence type="ECO:0000313" key="5">
    <source>
        <dbReference type="EMBL" id="QDU59598.1"/>
    </source>
</evidence>
<keyword evidence="6" id="KW-1185">Reference proteome</keyword>
<dbReference type="NCBIfam" id="NF033517">
    <property type="entry name" value="transpos_IS66"/>
    <property type="match status" value="1"/>
</dbReference>
<feature type="domain" description="Transposase IS66 zinc-finger binding" evidence="3">
    <location>
        <begin position="97"/>
        <end position="143"/>
    </location>
</feature>
<feature type="domain" description="Transposase IS66 central" evidence="2">
    <location>
        <begin position="203"/>
        <end position="421"/>
    </location>
</feature>
<dbReference type="InterPro" id="IPR045618">
    <property type="entry name" value="DUF6444"/>
</dbReference>
<sequence>MTGKSKIPPELAAQMTPEVRAFVESLLLRIAELEEALGPPKNPRNSSLPPGSQHPHAKTPRKSARSKRKRGGQPGHKKHERSLVPTEECQEVVTLLPKTCRRCDTPLTGEDADPLRHQVWELPEIKPMITEYRRHRLACPCCGESTCAPLPEGVPTGQSGPRLIAFTGLLMACFRQSKRRTALFLESLLGQPCSVGLTMKHQAILTEALRPAYDELATTLPTQPQLGADETPTKQAGQKAWLWTFVASTFTLFTMRGSRAATVLNELLGENFSGVVMCDRAKMYWQLGRLQWCWAHLKRDFQALIDSSDHQVKRLGHDLMRPTKRLFREWARCRDGTITRRTLKRCLAPVRREIEHLLLRGLFSGNPKLIGMCRELYDHREWLWTFLDHDGVDPTNNLSERSLRHAVIWRKLSFGTQSNAGSRFVETTLTVIETCRQQSRDLFTYLTDAVDAHFRSRPCPSLITNP</sequence>
<dbReference type="Pfam" id="PF03050">
    <property type="entry name" value="DDE_Tnp_IS66"/>
    <property type="match status" value="1"/>
</dbReference>
<evidence type="ECO:0000259" key="2">
    <source>
        <dbReference type="Pfam" id="PF03050"/>
    </source>
</evidence>
<evidence type="ECO:0000313" key="6">
    <source>
        <dbReference type="Proteomes" id="UP000317093"/>
    </source>
</evidence>
<dbReference type="AlphaFoldDB" id="A0A518AXZ1"/>